<keyword evidence="2" id="KW-1185">Reference proteome</keyword>
<dbReference type="AlphaFoldDB" id="A0A1G8EY40"/>
<gene>
    <name evidence="1" type="ORF">SAMN05660652_02228</name>
</gene>
<sequence>MGLLGKAALILSFDIDESAIAEHDEWHSREHLQERMSIPGFLRGSRWISTKGSPGYFVLYEVDQLDTLASKPYLDRLNNPSAWTSSMMRHYRGMKRGFCTLTYSAGDGLGAHVSLLRLRPRPEMASALRDWLVNELLPPLTQRSGVIGAHLFQSELATEMTEEQRIRGKDTAVDWVLMVTGYDQNIIASLAETSLSSKTFASHGATEPESGTYLLAHILTATEIS</sequence>
<name>A0A1G8EY40_9RHOO</name>
<dbReference type="OrthoDB" id="6537357at2"/>
<dbReference type="EMBL" id="FNCY01000008">
    <property type="protein sequence ID" value="SDH74790.1"/>
    <property type="molecule type" value="Genomic_DNA"/>
</dbReference>
<protein>
    <submittedName>
        <fullName evidence="1">Uncharacterized protein</fullName>
    </submittedName>
</protein>
<proteinExistence type="predicted"/>
<dbReference type="STRING" id="83767.SAMN05660652_02228"/>
<organism evidence="1 2">
    <name type="scientific">Propionivibrio dicarboxylicus</name>
    <dbReference type="NCBI Taxonomy" id="83767"/>
    <lineage>
        <taxon>Bacteria</taxon>
        <taxon>Pseudomonadati</taxon>
        <taxon>Pseudomonadota</taxon>
        <taxon>Betaproteobacteria</taxon>
        <taxon>Rhodocyclales</taxon>
        <taxon>Rhodocyclaceae</taxon>
        <taxon>Propionivibrio</taxon>
    </lineage>
</organism>
<dbReference type="RefSeq" id="WP_091937589.1">
    <property type="nucleotide sequence ID" value="NZ_FNCY01000008.1"/>
</dbReference>
<accession>A0A1G8EY40</accession>
<dbReference type="Proteomes" id="UP000198607">
    <property type="component" value="Unassembled WGS sequence"/>
</dbReference>
<evidence type="ECO:0000313" key="1">
    <source>
        <dbReference type="EMBL" id="SDH74790.1"/>
    </source>
</evidence>
<evidence type="ECO:0000313" key="2">
    <source>
        <dbReference type="Proteomes" id="UP000198607"/>
    </source>
</evidence>
<reference evidence="1 2" key="1">
    <citation type="submission" date="2016-10" db="EMBL/GenBank/DDBJ databases">
        <authorList>
            <person name="de Groot N.N."/>
        </authorList>
    </citation>
    <scope>NUCLEOTIDE SEQUENCE [LARGE SCALE GENOMIC DNA]</scope>
    <source>
        <strain evidence="1 2">DSM 5885</strain>
    </source>
</reference>